<dbReference type="Gene3D" id="3.30.505.10">
    <property type="entry name" value="SH2 domain"/>
    <property type="match status" value="1"/>
</dbReference>
<feature type="compositionally biased region" description="Low complexity" evidence="4">
    <location>
        <begin position="495"/>
        <end position="510"/>
    </location>
</feature>
<dbReference type="SMART" id="SM00252">
    <property type="entry name" value="SH2"/>
    <property type="match status" value="2"/>
</dbReference>
<proteinExistence type="predicted"/>
<protein>
    <submittedName>
        <fullName evidence="8">Ras GTPase-activating protein 1</fullName>
    </submittedName>
</protein>
<dbReference type="SMART" id="SM00326">
    <property type="entry name" value="SH3"/>
    <property type="match status" value="1"/>
</dbReference>
<evidence type="ECO:0000313" key="8">
    <source>
        <dbReference type="EMBL" id="JAP48105.1"/>
    </source>
</evidence>
<evidence type="ECO:0000256" key="4">
    <source>
        <dbReference type="SAM" id="MobiDB-lite"/>
    </source>
</evidence>
<gene>
    <name evidence="8" type="primary">RASA1</name>
    <name evidence="8" type="ORF">TR168247</name>
</gene>
<dbReference type="CDD" id="cd00173">
    <property type="entry name" value="SH2"/>
    <property type="match status" value="1"/>
</dbReference>
<feature type="region of interest" description="Disordered" evidence="4">
    <location>
        <begin position="495"/>
        <end position="523"/>
    </location>
</feature>
<feature type="region of interest" description="Disordered" evidence="4">
    <location>
        <begin position="1176"/>
        <end position="1224"/>
    </location>
</feature>
<sequence>MAGLTCDEPSTQWNIPEAPEYFHGKLTRQEAETRLRRFAVPNSYLLRLTITKNASERWSYVLSFYTSKFQCMHFKLRTRLNLFQLGGRLFPCLKCVLSRYYQKSIVPGEFLRVPVPPFSPPIEFYDRYVKAVRTYEPPNNTRLGCKPGDDFLVVEDESHPDWMLVTSLQTRQSGYLPKFCLEREFPELIQRLPFFHMDSTPEEEQELLQQNGPYSYLLRLCDSHPGLYTFLLYDGVRIKKYRIELITLWWSLEDSDQTSADSQNASFAEPLSEDTSDASEVHPTTDAMEKTQEAPTPRTKALPKVLYDSVQRINSIGHQFTSVEEFVKAIEEQFNVEQEAAAAADDRSPPPPRIVFRPVKCDPKVKPSTEPIYMAMSYRRRPPSPRAVLEVHGELSQWHHSKKKWKLLYGQLDREHSIITLTSDDKRKPESLDLTRCDYVPIHSMMLDKPYCFGLLLYGATAADREEILYFSVEAPQSSSPSSNFQPPQIFSSFTRLSNSSSSTNPSSSSCGGGGGSGGGHNLDPQAYAGRPLDCSVGQPDFASGFLRPSGFNDFYLCSKSLTPSGSTCGLYSTNTPSALELAYWRWVKALAFHCRNTSQDSDIDADPDRRRSEIRCFRTLEVKLTNAKLLPRPFSARPEGTLFSVSIDGLDIARAYSGTHGQVITFEEFPDGFSTVRVSCREEKKKRTEVLVTIDLQAAGDGPRNCVLPGGRADSADQPARSAVVPICNICEAVSPQATLTYRKLFVLPFQYYDHLREVIATQLETELVPVCMYMWEVLSSDQNNFLSSLLLATIESKTHLELIVNLLKAEISPEQPASAFRSNTLGQQLLDLYMNMVCSEWRQNCFRRVFEETSQENFANFALQHQLNLTASSSSLTGLSSATGAGTLVTPTASSRAAKFSTSHSASLSSEIGCESSSSSGGGGVFAASPSLDPPRQSAVGSIYSTETSSVSHQSSQSCASTSSAPQIRVEWYRNIIKLLIEDMLKYAPAFPLQLRWIYAEIQQCPLLQSTNTVLCNLVFLRGLCPSLSMRSDGSLAQDTRADCLKTVAKTLITLTSQKPLDSILPPDLFKSYRALLCEKFAAHVTSPLSPEEIKQLNRLYIEETVRASTRSMSRELAQLAGYFQLALLPELAVGTQTIPTILNRAQMQAIVPPKAPMLRETLLELGHIALQHMESSQRSAGAPPEGTASGLGPGHPTTTTGTGWPASRLRSGRTRQSTFNS</sequence>
<evidence type="ECO:0000256" key="1">
    <source>
        <dbReference type="ARBA" id="ARBA00022443"/>
    </source>
</evidence>
<evidence type="ECO:0000259" key="7">
    <source>
        <dbReference type="PROSITE" id="PS50018"/>
    </source>
</evidence>
<dbReference type="SUPFAM" id="SSF50044">
    <property type="entry name" value="SH3-domain"/>
    <property type="match status" value="1"/>
</dbReference>
<dbReference type="InterPro" id="IPR000980">
    <property type="entry name" value="SH2"/>
</dbReference>
<dbReference type="Gene3D" id="1.10.506.10">
    <property type="entry name" value="GTPase Activation - p120gap, domain 1"/>
    <property type="match status" value="1"/>
</dbReference>
<dbReference type="PROSITE" id="PS50018">
    <property type="entry name" value="RAS_GTPASE_ACTIV_2"/>
    <property type="match status" value="1"/>
</dbReference>
<evidence type="ECO:0000256" key="3">
    <source>
        <dbReference type="PROSITE-ProRule" id="PRU00192"/>
    </source>
</evidence>
<feature type="region of interest" description="Disordered" evidence="4">
    <location>
        <begin position="916"/>
        <end position="946"/>
    </location>
</feature>
<dbReference type="SUPFAM" id="SSF48350">
    <property type="entry name" value="GTPase activation domain, GAP"/>
    <property type="match status" value="1"/>
</dbReference>
<dbReference type="EMBL" id="GEEE01015120">
    <property type="protein sequence ID" value="JAP48105.1"/>
    <property type="molecule type" value="Transcribed_RNA"/>
</dbReference>
<name>A0A0X3P843_SCHSO</name>
<feature type="compositionally biased region" description="Gly residues" evidence="4">
    <location>
        <begin position="511"/>
        <end position="521"/>
    </location>
</feature>
<feature type="region of interest" description="Disordered" evidence="4">
    <location>
        <begin position="260"/>
        <end position="300"/>
    </location>
</feature>
<feature type="domain" description="SH3" evidence="6">
    <location>
        <begin position="124"/>
        <end position="186"/>
    </location>
</feature>
<feature type="domain" description="SH2" evidence="5">
    <location>
        <begin position="21"/>
        <end position="115"/>
    </location>
</feature>
<organism evidence="8">
    <name type="scientific">Schistocephalus solidus</name>
    <name type="common">Tapeworm</name>
    <dbReference type="NCBI Taxonomy" id="70667"/>
    <lineage>
        <taxon>Eukaryota</taxon>
        <taxon>Metazoa</taxon>
        <taxon>Spiralia</taxon>
        <taxon>Lophotrochozoa</taxon>
        <taxon>Platyhelminthes</taxon>
        <taxon>Cestoda</taxon>
        <taxon>Eucestoda</taxon>
        <taxon>Diphyllobothriidea</taxon>
        <taxon>Diphyllobothriidae</taxon>
        <taxon>Schistocephalus</taxon>
    </lineage>
</organism>
<dbReference type="InterPro" id="IPR001936">
    <property type="entry name" value="RasGAP_dom"/>
</dbReference>
<dbReference type="PROSITE" id="PS50002">
    <property type="entry name" value="SH3"/>
    <property type="match status" value="1"/>
</dbReference>
<dbReference type="InterPro" id="IPR036860">
    <property type="entry name" value="SH2_dom_sf"/>
</dbReference>
<feature type="domain" description="Ras-GAP" evidence="7">
    <location>
        <begin position="783"/>
        <end position="1059"/>
    </location>
</feature>
<reference evidence="8" key="1">
    <citation type="submission" date="2016-01" db="EMBL/GenBank/DDBJ databases">
        <title>Reference transcriptome for the parasite Schistocephalus solidus: insights into the molecular evolution of parasitism.</title>
        <authorList>
            <person name="Hebert F.O."/>
            <person name="Grambauer S."/>
            <person name="Barber I."/>
            <person name="Landry C.R."/>
            <person name="Aubin-Horth N."/>
        </authorList>
    </citation>
    <scope>NUCLEOTIDE SEQUENCE</scope>
</reference>
<dbReference type="AlphaFoldDB" id="A0A0X3P843"/>
<evidence type="ECO:0000259" key="5">
    <source>
        <dbReference type="PROSITE" id="PS50001"/>
    </source>
</evidence>
<feature type="compositionally biased region" description="Low complexity" evidence="4">
    <location>
        <begin position="1197"/>
        <end position="1206"/>
    </location>
</feature>
<keyword evidence="2" id="KW-0727">SH2 domain</keyword>
<dbReference type="Gene3D" id="2.30.30.40">
    <property type="entry name" value="SH3 Domains"/>
    <property type="match status" value="1"/>
</dbReference>
<dbReference type="SUPFAM" id="SSF55550">
    <property type="entry name" value="SH2 domain"/>
    <property type="match status" value="2"/>
</dbReference>
<evidence type="ECO:0000259" key="6">
    <source>
        <dbReference type="PROSITE" id="PS50002"/>
    </source>
</evidence>
<dbReference type="PROSITE" id="PS50001">
    <property type="entry name" value="SH2"/>
    <property type="match status" value="1"/>
</dbReference>
<dbReference type="Pfam" id="PF00017">
    <property type="entry name" value="SH2"/>
    <property type="match status" value="1"/>
</dbReference>
<keyword evidence="1 3" id="KW-0728">SH3 domain</keyword>
<dbReference type="InterPro" id="IPR036028">
    <property type="entry name" value="SH3-like_dom_sf"/>
</dbReference>
<accession>A0A0X3P843</accession>
<evidence type="ECO:0000256" key="2">
    <source>
        <dbReference type="PROSITE-ProRule" id="PRU00191"/>
    </source>
</evidence>
<dbReference type="InterPro" id="IPR008936">
    <property type="entry name" value="Rho_GTPase_activation_prot"/>
</dbReference>
<dbReference type="InterPro" id="IPR001452">
    <property type="entry name" value="SH3_domain"/>
</dbReference>